<feature type="domain" description="Core-binding (CB)" evidence="12">
    <location>
        <begin position="1"/>
        <end position="86"/>
    </location>
</feature>
<proteinExistence type="inferred from homology"/>
<evidence type="ECO:0000256" key="5">
    <source>
        <dbReference type="ARBA" id="ARBA00022829"/>
    </source>
</evidence>
<accession>A0A7W5DNU8</accession>
<dbReference type="CDD" id="cd00798">
    <property type="entry name" value="INT_XerDC_C"/>
    <property type="match status" value="1"/>
</dbReference>
<dbReference type="InterPro" id="IPR011932">
    <property type="entry name" value="Recomb_XerD"/>
</dbReference>
<evidence type="ECO:0000256" key="3">
    <source>
        <dbReference type="ARBA" id="ARBA00022490"/>
    </source>
</evidence>
<dbReference type="NCBIfam" id="NF001399">
    <property type="entry name" value="PRK00283.1"/>
    <property type="match status" value="1"/>
</dbReference>
<keyword evidence="3 10" id="KW-0963">Cytoplasm</keyword>
<keyword evidence="5 10" id="KW-0159">Chromosome partition</keyword>
<sequence length="299" mass="33848">MGSQSITQEYLVYLQLEKSLSANTVAAYANDLDKWLDYLHDASISYMDASLEHFNDFLIDLSEIGLSKRSQARIISGIKSFYHFLVVTNKLNEDPTDLLDVPKIGFHLPEVLSVEEINLIVDAIDLSAPEGQRNRAIIETLYGSGLRVSELVNLQISNIDFERGIARVEGKGSKQRLVPLSEEALTQIAQWKLIRHGLQIKKGHEDFLFLNRRGAQLTRVMILIMVKKIAEQVGIEKTISPHTFRHSFATHLLEGGANLRVIQQLLGHESITTTEIYTHIDINLLRDTVLNCHPRNKKE</sequence>
<dbReference type="NCBIfam" id="TIGR02225">
    <property type="entry name" value="recomb_XerD"/>
    <property type="match status" value="1"/>
</dbReference>
<dbReference type="Gene3D" id="1.10.443.10">
    <property type="entry name" value="Intergrase catalytic core"/>
    <property type="match status" value="1"/>
</dbReference>
<comment type="similarity">
    <text evidence="2">Belongs to the 'phage' integrase family. XerD subfamily.</text>
</comment>
<comment type="subcellular location">
    <subcellularLocation>
        <location evidence="1 10">Cytoplasm</location>
    </subcellularLocation>
</comment>
<dbReference type="EMBL" id="JACHYB010000001">
    <property type="protein sequence ID" value="MBB3186045.1"/>
    <property type="molecule type" value="Genomic_DNA"/>
</dbReference>
<dbReference type="HAMAP" id="MF_01808">
    <property type="entry name" value="Recomb_XerC_XerD"/>
    <property type="match status" value="1"/>
</dbReference>
<evidence type="ECO:0000259" key="12">
    <source>
        <dbReference type="PROSITE" id="PS51900"/>
    </source>
</evidence>
<dbReference type="GO" id="GO:0006313">
    <property type="term" value="P:DNA transposition"/>
    <property type="evidence" value="ECO:0007669"/>
    <property type="project" value="UniProtKB-UniRule"/>
</dbReference>
<dbReference type="GO" id="GO:0003677">
    <property type="term" value="F:DNA binding"/>
    <property type="evidence" value="ECO:0007669"/>
    <property type="project" value="UniProtKB-UniRule"/>
</dbReference>
<keyword evidence="6 10" id="KW-0229">DNA integration</keyword>
<dbReference type="Gene3D" id="1.10.150.130">
    <property type="match status" value="1"/>
</dbReference>
<feature type="active site" evidence="10">
    <location>
        <position position="147"/>
    </location>
</feature>
<name>A0A7W5DNU8_9PORP</name>
<dbReference type="GO" id="GO:0051301">
    <property type="term" value="P:cell division"/>
    <property type="evidence" value="ECO:0007669"/>
    <property type="project" value="UniProtKB-KW"/>
</dbReference>
<evidence type="ECO:0000256" key="1">
    <source>
        <dbReference type="ARBA" id="ARBA00004496"/>
    </source>
</evidence>
<evidence type="ECO:0000313" key="13">
    <source>
        <dbReference type="EMBL" id="MBB3186045.1"/>
    </source>
</evidence>
<dbReference type="RefSeq" id="WP_183411971.1">
    <property type="nucleotide sequence ID" value="NZ_JACHYB010000001.1"/>
</dbReference>
<dbReference type="InterPro" id="IPR013762">
    <property type="entry name" value="Integrase-like_cat_sf"/>
</dbReference>
<feature type="active site" evidence="10">
    <location>
        <position position="171"/>
    </location>
</feature>
<feature type="active site" description="O-(3'-phospho-DNA)-tyrosine intermediate" evidence="10">
    <location>
        <position position="277"/>
    </location>
</feature>
<dbReference type="Pfam" id="PF02899">
    <property type="entry name" value="Phage_int_SAM_1"/>
    <property type="match status" value="1"/>
</dbReference>
<feature type="active site" evidence="10">
    <location>
        <position position="268"/>
    </location>
</feature>
<evidence type="ECO:0000256" key="4">
    <source>
        <dbReference type="ARBA" id="ARBA00022618"/>
    </source>
</evidence>
<dbReference type="PANTHER" id="PTHR30349">
    <property type="entry name" value="PHAGE INTEGRASE-RELATED"/>
    <property type="match status" value="1"/>
</dbReference>
<dbReference type="PANTHER" id="PTHR30349:SF81">
    <property type="entry name" value="TYROSINE RECOMBINASE XERC"/>
    <property type="match status" value="1"/>
</dbReference>
<evidence type="ECO:0000256" key="6">
    <source>
        <dbReference type="ARBA" id="ARBA00022908"/>
    </source>
</evidence>
<keyword evidence="7 10" id="KW-0238">DNA-binding</keyword>
<dbReference type="Proteomes" id="UP000544222">
    <property type="component" value="Unassembled WGS sequence"/>
</dbReference>
<feature type="active site" evidence="10">
    <location>
        <position position="245"/>
    </location>
</feature>
<dbReference type="GO" id="GO:0007059">
    <property type="term" value="P:chromosome segregation"/>
    <property type="evidence" value="ECO:0007669"/>
    <property type="project" value="UniProtKB-UniRule"/>
</dbReference>
<dbReference type="InterPro" id="IPR011010">
    <property type="entry name" value="DNA_brk_join_enz"/>
</dbReference>
<dbReference type="InterPro" id="IPR044068">
    <property type="entry name" value="CB"/>
</dbReference>
<dbReference type="SUPFAM" id="SSF56349">
    <property type="entry name" value="DNA breaking-rejoining enzymes"/>
    <property type="match status" value="1"/>
</dbReference>
<protein>
    <recommendedName>
        <fullName evidence="10">Tyrosine recombinase XerC</fullName>
    </recommendedName>
</protein>
<comment type="subunit">
    <text evidence="10">Forms a cyclic heterotetrameric complex composed of two molecules of XerC and two molecules of XerD.</text>
</comment>
<evidence type="ECO:0000256" key="8">
    <source>
        <dbReference type="ARBA" id="ARBA00023172"/>
    </source>
</evidence>
<dbReference type="InterPro" id="IPR010998">
    <property type="entry name" value="Integrase_recombinase_N"/>
</dbReference>
<comment type="caution">
    <text evidence="13">The sequence shown here is derived from an EMBL/GenBank/DDBJ whole genome shotgun (WGS) entry which is preliminary data.</text>
</comment>
<comment type="function">
    <text evidence="10">Site-specific tyrosine recombinase, which acts by catalyzing the cutting and rejoining of the recombining DNA molecules. The XerC-XerD complex is essential to convert dimers of the bacterial chromosome into monomers to permit their segregation at cell division. It also contributes to the segregational stability of plasmids.</text>
</comment>
<keyword evidence="8 10" id="KW-0233">DNA recombination</keyword>
<dbReference type="NCBIfam" id="NF040815">
    <property type="entry name" value="recomb_XerA_Arch"/>
    <property type="match status" value="1"/>
</dbReference>
<keyword evidence="9 10" id="KW-0131">Cell cycle</keyword>
<feature type="domain" description="Tyr recombinase" evidence="11">
    <location>
        <begin position="107"/>
        <end position="290"/>
    </location>
</feature>
<dbReference type="GO" id="GO:0005737">
    <property type="term" value="C:cytoplasm"/>
    <property type="evidence" value="ECO:0007669"/>
    <property type="project" value="UniProtKB-SubCell"/>
</dbReference>
<reference evidence="13 14" key="1">
    <citation type="submission" date="2020-08" db="EMBL/GenBank/DDBJ databases">
        <title>Genomic Encyclopedia of Type Strains, Phase IV (KMG-IV): sequencing the most valuable type-strain genomes for metagenomic binning, comparative biology and taxonomic classification.</title>
        <authorList>
            <person name="Goeker M."/>
        </authorList>
    </citation>
    <scope>NUCLEOTIDE SEQUENCE [LARGE SCALE GENOMIC DNA]</scope>
    <source>
        <strain evidence="13 14">DSM 27471</strain>
    </source>
</reference>
<dbReference type="AlphaFoldDB" id="A0A7W5DNU8"/>
<dbReference type="GO" id="GO:0009037">
    <property type="term" value="F:tyrosine-based site-specific recombinase activity"/>
    <property type="evidence" value="ECO:0007669"/>
    <property type="project" value="UniProtKB-UniRule"/>
</dbReference>
<dbReference type="InterPro" id="IPR050090">
    <property type="entry name" value="Tyrosine_recombinase_XerCD"/>
</dbReference>
<evidence type="ECO:0000256" key="2">
    <source>
        <dbReference type="ARBA" id="ARBA00010450"/>
    </source>
</evidence>
<evidence type="ECO:0000256" key="9">
    <source>
        <dbReference type="ARBA" id="ARBA00023306"/>
    </source>
</evidence>
<dbReference type="PROSITE" id="PS51900">
    <property type="entry name" value="CB"/>
    <property type="match status" value="1"/>
</dbReference>
<keyword evidence="4 10" id="KW-0132">Cell division</keyword>
<feature type="active site" evidence="10">
    <location>
        <position position="242"/>
    </location>
</feature>
<dbReference type="Pfam" id="PF00589">
    <property type="entry name" value="Phage_integrase"/>
    <property type="match status" value="1"/>
</dbReference>
<evidence type="ECO:0000259" key="11">
    <source>
        <dbReference type="PROSITE" id="PS51898"/>
    </source>
</evidence>
<comment type="similarity">
    <text evidence="10">Belongs to the 'phage' integrase family. XerC subfamily.</text>
</comment>
<evidence type="ECO:0000256" key="10">
    <source>
        <dbReference type="HAMAP-Rule" id="MF_01808"/>
    </source>
</evidence>
<dbReference type="InterPro" id="IPR002104">
    <property type="entry name" value="Integrase_catalytic"/>
</dbReference>
<gene>
    <name evidence="10" type="primary">xerC</name>
    <name evidence="13" type="ORF">FHX64_000208</name>
</gene>
<evidence type="ECO:0000256" key="7">
    <source>
        <dbReference type="ARBA" id="ARBA00023125"/>
    </source>
</evidence>
<dbReference type="InterPro" id="IPR023009">
    <property type="entry name" value="Tyrosine_recombinase_XerC/XerD"/>
</dbReference>
<dbReference type="InterPro" id="IPR004107">
    <property type="entry name" value="Integrase_SAM-like_N"/>
</dbReference>
<organism evidence="13 14">
    <name type="scientific">Microbacter margulisiae</name>
    <dbReference type="NCBI Taxonomy" id="1350067"/>
    <lineage>
        <taxon>Bacteria</taxon>
        <taxon>Pseudomonadati</taxon>
        <taxon>Bacteroidota</taxon>
        <taxon>Bacteroidia</taxon>
        <taxon>Bacteroidales</taxon>
        <taxon>Porphyromonadaceae</taxon>
        <taxon>Microbacter</taxon>
    </lineage>
</organism>
<dbReference type="PROSITE" id="PS51898">
    <property type="entry name" value="TYR_RECOMBINASE"/>
    <property type="match status" value="1"/>
</dbReference>
<evidence type="ECO:0000313" key="14">
    <source>
        <dbReference type="Proteomes" id="UP000544222"/>
    </source>
</evidence>
<keyword evidence="14" id="KW-1185">Reference proteome</keyword>